<reference evidence="8 9" key="1">
    <citation type="submission" date="2020-08" db="EMBL/GenBank/DDBJ databases">
        <title>Sequencing the genomes of 1000 actinobacteria strains.</title>
        <authorList>
            <person name="Klenk H.-P."/>
        </authorList>
    </citation>
    <scope>NUCLEOTIDE SEQUENCE [LARGE SCALE GENOMIC DNA]</scope>
    <source>
        <strain evidence="8 9">DSM 45584</strain>
    </source>
</reference>
<dbReference type="AlphaFoldDB" id="A0A840QAM9"/>
<evidence type="ECO:0000313" key="9">
    <source>
        <dbReference type="Proteomes" id="UP000584374"/>
    </source>
</evidence>
<name>A0A840QAM9_9PSEU</name>
<sequence>MGRQYRQPGPDSTAASMGERPAGSVYHRELDTRHRLFVSRFVADVSVAGFRADARKLTNRARTFCRRFDTPAGWLQLSLDEQIRLPAEMRNVVTWCLCTQRLSGVDVIDYLLTLSGVGRFAARLNSEFHDRFAGMASTLGNSAMRSSGRDWEARQWLTLVRLSVIAGVAPQDITVSQMESARLALWQRMREQGHVVMSNMLNTSFFEVQATLFHLGQVEEFPRRRNLAARCDFQRRWDAVAPGLAATLTQYLDQRATVRAESTVIGERQTLLGFAEYLVSHAPDAHRVADLRREHIEAYKQHLATTPAHSKDAPVSKRTFYRRLAMLRAVFDDLAETGHPDAPRGWLVLPGDLPIQDKPLPRFIDDPAAAKLLQAARDHSDFFVRLSVEFLARTGLRIGEFLDLTTDAVVQIGAGYWLRVPLGKLHNDRYIPLHPQLKELLDQWVADRPEGLRTSYLFVDRGRRISRGRVRLGLAECARSAGIGHASPHQLRHTLATQAINRGMTLEALAALLGHKTLSMTLVYARIANRTVANEYFSVSEKVEALYDQPKELPADAEGNQMRKLRAEMHRRMLGNGYCARPVELDCHFESICESCTFFVTTIEFRPTLEKQRDDAENKGQVGRVKVFDGLLERLDANAS</sequence>
<dbReference type="Gene3D" id="1.10.443.10">
    <property type="entry name" value="Intergrase catalytic core"/>
    <property type="match status" value="1"/>
</dbReference>
<organism evidence="8 9">
    <name type="scientific">Saccharopolyspora phatthalungensis</name>
    <dbReference type="NCBI Taxonomy" id="664693"/>
    <lineage>
        <taxon>Bacteria</taxon>
        <taxon>Bacillati</taxon>
        <taxon>Actinomycetota</taxon>
        <taxon>Actinomycetes</taxon>
        <taxon>Pseudonocardiales</taxon>
        <taxon>Pseudonocardiaceae</taxon>
        <taxon>Saccharopolyspora</taxon>
    </lineage>
</organism>
<dbReference type="PROSITE" id="PS51900">
    <property type="entry name" value="CB"/>
    <property type="match status" value="1"/>
</dbReference>
<dbReference type="InterPro" id="IPR010998">
    <property type="entry name" value="Integrase_recombinase_N"/>
</dbReference>
<evidence type="ECO:0000256" key="3">
    <source>
        <dbReference type="ARBA" id="ARBA00023172"/>
    </source>
</evidence>
<dbReference type="PANTHER" id="PTHR30349:SF41">
    <property type="entry name" value="INTEGRASE_RECOMBINASE PROTEIN MJ0367-RELATED"/>
    <property type="match status" value="1"/>
</dbReference>
<evidence type="ECO:0000256" key="2">
    <source>
        <dbReference type="ARBA" id="ARBA00023125"/>
    </source>
</evidence>
<evidence type="ECO:0000313" key="8">
    <source>
        <dbReference type="EMBL" id="MBB5156821.1"/>
    </source>
</evidence>
<feature type="domain" description="Tyr recombinase" evidence="6">
    <location>
        <begin position="359"/>
        <end position="537"/>
    </location>
</feature>
<dbReference type="Gene3D" id="1.10.150.130">
    <property type="match status" value="1"/>
</dbReference>
<dbReference type="Proteomes" id="UP000584374">
    <property type="component" value="Unassembled WGS sequence"/>
</dbReference>
<dbReference type="InterPro" id="IPR002104">
    <property type="entry name" value="Integrase_catalytic"/>
</dbReference>
<feature type="domain" description="Core-binding (CB)" evidence="7">
    <location>
        <begin position="242"/>
        <end position="335"/>
    </location>
</feature>
<dbReference type="PANTHER" id="PTHR30349">
    <property type="entry name" value="PHAGE INTEGRASE-RELATED"/>
    <property type="match status" value="1"/>
</dbReference>
<keyword evidence="9" id="KW-1185">Reference proteome</keyword>
<comment type="caution">
    <text evidence="8">The sequence shown here is derived from an EMBL/GenBank/DDBJ whole genome shotgun (WGS) entry which is preliminary data.</text>
</comment>
<dbReference type="InterPro" id="IPR011010">
    <property type="entry name" value="DNA_brk_join_enz"/>
</dbReference>
<dbReference type="SUPFAM" id="SSF56349">
    <property type="entry name" value="DNA breaking-rejoining enzymes"/>
    <property type="match status" value="1"/>
</dbReference>
<dbReference type="GO" id="GO:0003677">
    <property type="term" value="F:DNA binding"/>
    <property type="evidence" value="ECO:0007669"/>
    <property type="project" value="UniProtKB-UniRule"/>
</dbReference>
<evidence type="ECO:0000256" key="1">
    <source>
        <dbReference type="ARBA" id="ARBA00008857"/>
    </source>
</evidence>
<accession>A0A840QAM9</accession>
<dbReference type="GO" id="GO:0006310">
    <property type="term" value="P:DNA recombination"/>
    <property type="evidence" value="ECO:0007669"/>
    <property type="project" value="UniProtKB-KW"/>
</dbReference>
<dbReference type="InterPro" id="IPR013762">
    <property type="entry name" value="Integrase-like_cat_sf"/>
</dbReference>
<dbReference type="InterPro" id="IPR050090">
    <property type="entry name" value="Tyrosine_recombinase_XerCD"/>
</dbReference>
<evidence type="ECO:0000259" key="6">
    <source>
        <dbReference type="PROSITE" id="PS51898"/>
    </source>
</evidence>
<evidence type="ECO:0000256" key="4">
    <source>
        <dbReference type="PROSITE-ProRule" id="PRU01248"/>
    </source>
</evidence>
<dbReference type="EMBL" id="JACHIW010000001">
    <property type="protein sequence ID" value="MBB5156821.1"/>
    <property type="molecule type" value="Genomic_DNA"/>
</dbReference>
<dbReference type="GO" id="GO:0015074">
    <property type="term" value="P:DNA integration"/>
    <property type="evidence" value="ECO:0007669"/>
    <property type="project" value="InterPro"/>
</dbReference>
<dbReference type="RefSeq" id="WP_246470947.1">
    <property type="nucleotide sequence ID" value="NZ_JACHIW010000001.1"/>
</dbReference>
<proteinExistence type="inferred from homology"/>
<dbReference type="PROSITE" id="PS51898">
    <property type="entry name" value="TYR_RECOMBINASE"/>
    <property type="match status" value="1"/>
</dbReference>
<dbReference type="Pfam" id="PF00589">
    <property type="entry name" value="Phage_integrase"/>
    <property type="match status" value="1"/>
</dbReference>
<feature type="region of interest" description="Disordered" evidence="5">
    <location>
        <begin position="1"/>
        <end position="20"/>
    </location>
</feature>
<comment type="similarity">
    <text evidence="1">Belongs to the 'phage' integrase family.</text>
</comment>
<evidence type="ECO:0000259" key="7">
    <source>
        <dbReference type="PROSITE" id="PS51900"/>
    </source>
</evidence>
<protein>
    <submittedName>
        <fullName evidence="8">Site-specific recombinase XerD</fullName>
    </submittedName>
</protein>
<evidence type="ECO:0000256" key="5">
    <source>
        <dbReference type="SAM" id="MobiDB-lite"/>
    </source>
</evidence>
<dbReference type="InterPro" id="IPR044068">
    <property type="entry name" value="CB"/>
</dbReference>
<gene>
    <name evidence="8" type="ORF">BJ970_004355</name>
</gene>
<keyword evidence="3" id="KW-0233">DNA recombination</keyword>
<keyword evidence="2 4" id="KW-0238">DNA-binding</keyword>